<dbReference type="InterPro" id="IPR011006">
    <property type="entry name" value="CheY-like_superfamily"/>
</dbReference>
<name>A0A7S9PYF9_9SPHI</name>
<evidence type="ECO:0000313" key="5">
    <source>
        <dbReference type="EMBL" id="QPH39218.1"/>
    </source>
</evidence>
<dbReference type="Proteomes" id="UP000594759">
    <property type="component" value="Chromosome"/>
</dbReference>
<proteinExistence type="predicted"/>
<gene>
    <name evidence="5" type="ORF">IZT61_19540</name>
</gene>
<dbReference type="Gene3D" id="3.40.50.2300">
    <property type="match status" value="1"/>
</dbReference>
<dbReference type="InterPro" id="IPR007492">
    <property type="entry name" value="LytTR_DNA-bd_dom"/>
</dbReference>
<dbReference type="AlphaFoldDB" id="A0A7S9PYF9"/>
<dbReference type="Gene3D" id="2.40.50.1020">
    <property type="entry name" value="LytTr DNA-binding domain"/>
    <property type="match status" value="1"/>
</dbReference>
<organism evidence="5 6">
    <name type="scientific">Pedobacter endophyticus</name>
    <dbReference type="NCBI Taxonomy" id="2789740"/>
    <lineage>
        <taxon>Bacteria</taxon>
        <taxon>Pseudomonadati</taxon>
        <taxon>Bacteroidota</taxon>
        <taxon>Sphingobacteriia</taxon>
        <taxon>Sphingobacteriales</taxon>
        <taxon>Sphingobacteriaceae</taxon>
        <taxon>Pedobacter</taxon>
    </lineage>
</organism>
<dbReference type="GO" id="GO:0000976">
    <property type="term" value="F:transcription cis-regulatory region binding"/>
    <property type="evidence" value="ECO:0007669"/>
    <property type="project" value="TreeGrafter"/>
</dbReference>
<reference evidence="5 6" key="1">
    <citation type="submission" date="2020-11" db="EMBL/GenBank/DDBJ databases">
        <title>Pedobacter endophytica, an endophytic bacteria isolated form Carex pumila.</title>
        <authorList>
            <person name="Peng Y."/>
            <person name="Jiang L."/>
            <person name="Lee J."/>
        </authorList>
    </citation>
    <scope>NUCLEOTIDE SEQUENCE [LARGE SCALE GENOMIC DNA]</scope>
    <source>
        <strain evidence="5 6">JBR3-12</strain>
    </source>
</reference>
<dbReference type="PROSITE" id="PS50110">
    <property type="entry name" value="RESPONSE_REGULATORY"/>
    <property type="match status" value="1"/>
</dbReference>
<feature type="modified residue" description="4-aspartylphosphate" evidence="2">
    <location>
        <position position="56"/>
    </location>
</feature>
<feature type="domain" description="Response regulatory" evidence="3">
    <location>
        <begin position="3"/>
        <end position="117"/>
    </location>
</feature>
<dbReference type="PANTHER" id="PTHR48111">
    <property type="entry name" value="REGULATOR OF RPOS"/>
    <property type="match status" value="1"/>
</dbReference>
<dbReference type="SMART" id="SM00850">
    <property type="entry name" value="LytTR"/>
    <property type="match status" value="1"/>
</dbReference>
<feature type="domain" description="HTH LytTR-type" evidence="4">
    <location>
        <begin position="142"/>
        <end position="235"/>
    </location>
</feature>
<dbReference type="RefSeq" id="WP_196098685.1">
    <property type="nucleotide sequence ID" value="NZ_CP064939.1"/>
</dbReference>
<dbReference type="InterPro" id="IPR039420">
    <property type="entry name" value="WalR-like"/>
</dbReference>
<dbReference type="PROSITE" id="PS50930">
    <property type="entry name" value="HTH_LYTTR"/>
    <property type="match status" value="1"/>
</dbReference>
<dbReference type="GO" id="GO:0000156">
    <property type="term" value="F:phosphorelay response regulator activity"/>
    <property type="evidence" value="ECO:0007669"/>
    <property type="project" value="TreeGrafter"/>
</dbReference>
<evidence type="ECO:0000259" key="3">
    <source>
        <dbReference type="PROSITE" id="PS50110"/>
    </source>
</evidence>
<keyword evidence="2" id="KW-0597">Phosphoprotein</keyword>
<dbReference type="Pfam" id="PF04397">
    <property type="entry name" value="LytTR"/>
    <property type="match status" value="1"/>
</dbReference>
<keyword evidence="1" id="KW-0238">DNA-binding</keyword>
<dbReference type="PANTHER" id="PTHR48111:SF17">
    <property type="entry name" value="TRANSCRIPTIONAL REGULATORY PROTEIN YPDB"/>
    <property type="match status" value="1"/>
</dbReference>
<dbReference type="SMART" id="SM00448">
    <property type="entry name" value="REC"/>
    <property type="match status" value="1"/>
</dbReference>
<dbReference type="InterPro" id="IPR001789">
    <property type="entry name" value="Sig_transdc_resp-reg_receiver"/>
</dbReference>
<dbReference type="KEGG" id="pex:IZT61_19540"/>
<evidence type="ECO:0000259" key="4">
    <source>
        <dbReference type="PROSITE" id="PS50930"/>
    </source>
</evidence>
<evidence type="ECO:0000256" key="1">
    <source>
        <dbReference type="ARBA" id="ARBA00023125"/>
    </source>
</evidence>
<dbReference type="GO" id="GO:0005829">
    <property type="term" value="C:cytosol"/>
    <property type="evidence" value="ECO:0007669"/>
    <property type="project" value="TreeGrafter"/>
</dbReference>
<dbReference type="GO" id="GO:0032993">
    <property type="term" value="C:protein-DNA complex"/>
    <property type="evidence" value="ECO:0007669"/>
    <property type="project" value="TreeGrafter"/>
</dbReference>
<dbReference type="GO" id="GO:0006355">
    <property type="term" value="P:regulation of DNA-templated transcription"/>
    <property type="evidence" value="ECO:0007669"/>
    <property type="project" value="TreeGrafter"/>
</dbReference>
<dbReference type="Pfam" id="PF00072">
    <property type="entry name" value="Response_reg"/>
    <property type="match status" value="1"/>
</dbReference>
<evidence type="ECO:0000256" key="2">
    <source>
        <dbReference type="PROSITE-ProRule" id="PRU00169"/>
    </source>
</evidence>
<keyword evidence="6" id="KW-1185">Reference proteome</keyword>
<evidence type="ECO:0000313" key="6">
    <source>
        <dbReference type="Proteomes" id="UP000594759"/>
    </source>
</evidence>
<dbReference type="EMBL" id="CP064939">
    <property type="protein sequence ID" value="QPH39218.1"/>
    <property type="molecule type" value="Genomic_DNA"/>
</dbReference>
<protein>
    <submittedName>
        <fullName evidence="5">Response regulator transcription factor</fullName>
    </submittedName>
</protein>
<accession>A0A7S9PYF9</accession>
<dbReference type="SUPFAM" id="SSF52172">
    <property type="entry name" value="CheY-like"/>
    <property type="match status" value="1"/>
</dbReference>
<sequence length="236" mass="27011">MLTCLAIDDDSSALELLTDYIAEQPELKLSKTFTNPLIALAAIEGLKNPVDIIFLDIEMPEMNGLELAKLIRHKTKRLVFTTGYASYALSSYEVNADDYLLKPISLTKFTQSLTKLSLKESQSMPQESQEYLLVKGTEHRNQLIKLKIEDLIFVEAQEKSTKILVNQEAFMSNSRFHEVMELLAETDLFVQVHRSFLVAKDQIKVLERSHIILYNGKTIKIGRMYAHVYAKLLKRN</sequence>